<dbReference type="GO" id="GO:0043565">
    <property type="term" value="F:sequence-specific DNA binding"/>
    <property type="evidence" value="ECO:0007669"/>
    <property type="project" value="InterPro"/>
</dbReference>
<feature type="compositionally biased region" description="Polar residues" evidence="6">
    <location>
        <begin position="461"/>
        <end position="477"/>
    </location>
</feature>
<dbReference type="PANTHER" id="PTHR10015">
    <property type="entry name" value="HEAT SHOCK TRANSCRIPTION FACTOR"/>
    <property type="match status" value="1"/>
</dbReference>
<dbReference type="EMBL" id="ML977508">
    <property type="protein sequence ID" value="KAF2128352.1"/>
    <property type="molecule type" value="Genomic_DNA"/>
</dbReference>
<comment type="similarity">
    <text evidence="2 5">Belongs to the HSF family.</text>
</comment>
<evidence type="ECO:0000256" key="3">
    <source>
        <dbReference type="ARBA" id="ARBA00023125"/>
    </source>
</evidence>
<reference evidence="8" key="1">
    <citation type="journal article" date="2020" name="Stud. Mycol.">
        <title>101 Dothideomycetes genomes: a test case for predicting lifestyles and emergence of pathogens.</title>
        <authorList>
            <person name="Haridas S."/>
            <person name="Albert R."/>
            <person name="Binder M."/>
            <person name="Bloem J."/>
            <person name="Labutti K."/>
            <person name="Salamov A."/>
            <person name="Andreopoulos B."/>
            <person name="Baker S."/>
            <person name="Barry K."/>
            <person name="Bills G."/>
            <person name="Bluhm B."/>
            <person name="Cannon C."/>
            <person name="Castanera R."/>
            <person name="Culley D."/>
            <person name="Daum C."/>
            <person name="Ezra D."/>
            <person name="Gonzalez J."/>
            <person name="Henrissat B."/>
            <person name="Kuo A."/>
            <person name="Liang C."/>
            <person name="Lipzen A."/>
            <person name="Lutzoni F."/>
            <person name="Magnuson J."/>
            <person name="Mondo S."/>
            <person name="Nolan M."/>
            <person name="Ohm R."/>
            <person name="Pangilinan J."/>
            <person name="Park H.-J."/>
            <person name="Ramirez L."/>
            <person name="Alfaro M."/>
            <person name="Sun H."/>
            <person name="Tritt A."/>
            <person name="Yoshinaga Y."/>
            <person name="Zwiers L.-H."/>
            <person name="Turgeon B."/>
            <person name="Goodwin S."/>
            <person name="Spatafora J."/>
            <person name="Crous P."/>
            <person name="Grigoriev I."/>
        </authorList>
    </citation>
    <scope>NUCLEOTIDE SEQUENCE</scope>
    <source>
        <strain evidence="8">CBS 119687</strain>
    </source>
</reference>
<dbReference type="InterPro" id="IPR036390">
    <property type="entry name" value="WH_DNA-bd_sf"/>
</dbReference>
<dbReference type="AlphaFoldDB" id="A0A6A6A8R5"/>
<dbReference type="SUPFAM" id="SSF46785">
    <property type="entry name" value="Winged helix' DNA-binding domain"/>
    <property type="match status" value="1"/>
</dbReference>
<evidence type="ECO:0000256" key="5">
    <source>
        <dbReference type="RuleBase" id="RU004020"/>
    </source>
</evidence>
<feature type="region of interest" description="Disordered" evidence="6">
    <location>
        <begin position="237"/>
        <end position="277"/>
    </location>
</feature>
<dbReference type="Gene3D" id="1.10.10.10">
    <property type="entry name" value="Winged helix-like DNA-binding domain superfamily/Winged helix DNA-binding domain"/>
    <property type="match status" value="1"/>
</dbReference>
<evidence type="ECO:0000313" key="9">
    <source>
        <dbReference type="Proteomes" id="UP000799771"/>
    </source>
</evidence>
<dbReference type="OrthoDB" id="60033at2759"/>
<dbReference type="Proteomes" id="UP000799771">
    <property type="component" value="Unassembled WGS sequence"/>
</dbReference>
<dbReference type="InterPro" id="IPR000232">
    <property type="entry name" value="HSF_DNA-bd"/>
</dbReference>
<dbReference type="SMART" id="SM00415">
    <property type="entry name" value="HSF"/>
    <property type="match status" value="1"/>
</dbReference>
<dbReference type="PRINTS" id="PR00056">
    <property type="entry name" value="HSFDOMAIN"/>
</dbReference>
<dbReference type="GeneID" id="54404336"/>
<dbReference type="Pfam" id="PF00447">
    <property type="entry name" value="HSF_DNA-bind"/>
    <property type="match status" value="1"/>
</dbReference>
<dbReference type="FunFam" id="1.10.10.10:FF:000173">
    <property type="entry name" value="Heat shock transcription factor Hsf1"/>
    <property type="match status" value="1"/>
</dbReference>
<keyword evidence="4" id="KW-0539">Nucleus</keyword>
<feature type="compositionally biased region" description="Polar residues" evidence="6">
    <location>
        <begin position="722"/>
        <end position="735"/>
    </location>
</feature>
<feature type="region of interest" description="Disordered" evidence="6">
    <location>
        <begin position="1"/>
        <end position="23"/>
    </location>
</feature>
<evidence type="ECO:0000256" key="1">
    <source>
        <dbReference type="ARBA" id="ARBA00004123"/>
    </source>
</evidence>
<sequence length="759" mass="83775">MSSRKRRAPGAEPQAQVQTYQQDANMSSDQFMNWSDPTMSADMNFNDPQLFDSYAANTAGGGHNRVVSLDDGADMNLGQLVRRNPNQQLAPAPRQGQWEGYPSPGQQWEHMDNDEELDQKAAVAKKDAQAKRKQIPPFVQKLSSFLDNNKNENLIRWSDDGNSFIVLDEDEFARTLIPELFKHNNYASFVRQLNMYGFHKKVGLSDNSMKASETKAKAPSEYYNKYFKRGRPELLWLIQKPKNPPSGPKRKRDEENKGDSDEERKYVQDTGGGGYVEDMTVRGTEQMAMIPRSEYNSLRVEVQQLQQQQKLISNVLSQIKRQNDDLYSRATSFQALHDRHENSINAILTFLATFYNRSLEGNTNGLNLADMFPPAMQRQQSHGNVVDVDDYPTKDMNKSPQLQRTRRPLALLPAPAPAPQDLLSPSNRATTMSPTTRPIPSPITRPGSRQSVFKSAMPHSRPQSTLSASQGRDSSSAAPPKAETPQTHLPLPETNDIMSAIQNANANASVSQPANQASQFDFPSALSNYQTQDGHVPLTPQQRNDVLSLIATTSAAQNNNNALTNPLPPPEMSNLLNDLSQFQATQQQLELLQKMSDEQNSRVQSLQERLQPLSPSGQIPGINVNVNDGGYFSGTGLGDPGAYDLDLDAFVQDQDYFTENNGPTQGNADANTLPDFNFPTPDLSAGGFGASAADAFQFNGSPDDGMLHAGGGGAAGDGVAHQNGNRIENLSSNEPSPVATVEEVEDETRMRPSPKRRRK</sequence>
<feature type="region of interest" description="Disordered" evidence="6">
    <location>
        <begin position="377"/>
        <end position="492"/>
    </location>
</feature>
<dbReference type="GO" id="GO:0003700">
    <property type="term" value="F:DNA-binding transcription factor activity"/>
    <property type="evidence" value="ECO:0007669"/>
    <property type="project" value="InterPro"/>
</dbReference>
<evidence type="ECO:0000256" key="4">
    <source>
        <dbReference type="ARBA" id="ARBA00023242"/>
    </source>
</evidence>
<feature type="domain" description="HSF-type DNA-binding" evidence="7">
    <location>
        <begin position="134"/>
        <end position="241"/>
    </location>
</feature>
<evidence type="ECO:0000313" key="8">
    <source>
        <dbReference type="EMBL" id="KAF2128352.1"/>
    </source>
</evidence>
<keyword evidence="3" id="KW-0238">DNA-binding</keyword>
<dbReference type="RefSeq" id="XP_033522741.1">
    <property type="nucleotide sequence ID" value="XM_033663904.1"/>
</dbReference>
<protein>
    <recommendedName>
        <fullName evidence="7">HSF-type DNA-binding domain-containing protein</fullName>
    </recommendedName>
</protein>
<evidence type="ECO:0000256" key="2">
    <source>
        <dbReference type="ARBA" id="ARBA00006403"/>
    </source>
</evidence>
<comment type="subcellular location">
    <subcellularLocation>
        <location evidence="1">Nucleus</location>
    </subcellularLocation>
</comment>
<feature type="region of interest" description="Disordered" evidence="6">
    <location>
        <begin position="707"/>
        <end position="759"/>
    </location>
</feature>
<dbReference type="InterPro" id="IPR036388">
    <property type="entry name" value="WH-like_DNA-bd_sf"/>
</dbReference>
<organism evidence="8 9">
    <name type="scientific">Dothidotthia symphoricarpi CBS 119687</name>
    <dbReference type="NCBI Taxonomy" id="1392245"/>
    <lineage>
        <taxon>Eukaryota</taxon>
        <taxon>Fungi</taxon>
        <taxon>Dikarya</taxon>
        <taxon>Ascomycota</taxon>
        <taxon>Pezizomycotina</taxon>
        <taxon>Dothideomycetes</taxon>
        <taxon>Pleosporomycetidae</taxon>
        <taxon>Pleosporales</taxon>
        <taxon>Dothidotthiaceae</taxon>
        <taxon>Dothidotthia</taxon>
    </lineage>
</organism>
<proteinExistence type="inferred from homology"/>
<gene>
    <name evidence="8" type="ORF">P153DRAFT_293637</name>
</gene>
<dbReference type="GO" id="GO:0005634">
    <property type="term" value="C:nucleus"/>
    <property type="evidence" value="ECO:0007669"/>
    <property type="project" value="UniProtKB-SubCell"/>
</dbReference>
<evidence type="ECO:0000259" key="7">
    <source>
        <dbReference type="SMART" id="SM00415"/>
    </source>
</evidence>
<feature type="compositionally biased region" description="Low complexity" evidence="6">
    <location>
        <begin position="400"/>
        <end position="423"/>
    </location>
</feature>
<dbReference type="PANTHER" id="PTHR10015:SF427">
    <property type="entry name" value="HEAT SHOCK FACTOR PROTEIN"/>
    <property type="match status" value="1"/>
</dbReference>
<feature type="region of interest" description="Disordered" evidence="6">
    <location>
        <begin position="88"/>
        <end position="107"/>
    </location>
</feature>
<keyword evidence="9" id="KW-1185">Reference proteome</keyword>
<name>A0A6A6A8R5_9PLEO</name>
<evidence type="ECO:0000256" key="6">
    <source>
        <dbReference type="SAM" id="MobiDB-lite"/>
    </source>
</evidence>
<accession>A0A6A6A8R5</accession>
<feature type="compositionally biased region" description="Basic and acidic residues" evidence="6">
    <location>
        <begin position="251"/>
        <end position="267"/>
    </location>
</feature>